<dbReference type="EMBL" id="JAEFCI010010691">
    <property type="protein sequence ID" value="KAG5457065.1"/>
    <property type="molecule type" value="Genomic_DNA"/>
</dbReference>
<evidence type="ECO:0000313" key="2">
    <source>
        <dbReference type="EMBL" id="KAG5457065.1"/>
    </source>
</evidence>
<dbReference type="AlphaFoldDB" id="A0A8H7ZPZ9"/>
<feature type="region of interest" description="Disordered" evidence="1">
    <location>
        <begin position="46"/>
        <end position="74"/>
    </location>
</feature>
<proteinExistence type="predicted"/>
<name>A0A8H7ZPZ9_9FUNG</name>
<organism evidence="2 3">
    <name type="scientific">Olpidium bornovanus</name>
    <dbReference type="NCBI Taxonomy" id="278681"/>
    <lineage>
        <taxon>Eukaryota</taxon>
        <taxon>Fungi</taxon>
        <taxon>Fungi incertae sedis</taxon>
        <taxon>Olpidiomycota</taxon>
        <taxon>Olpidiomycotina</taxon>
        <taxon>Olpidiomycetes</taxon>
        <taxon>Olpidiales</taxon>
        <taxon>Olpidiaceae</taxon>
        <taxon>Olpidium</taxon>
    </lineage>
</organism>
<keyword evidence="3" id="KW-1185">Reference proteome</keyword>
<evidence type="ECO:0000256" key="1">
    <source>
        <dbReference type="SAM" id="MobiDB-lite"/>
    </source>
</evidence>
<protein>
    <submittedName>
        <fullName evidence="2">Uncharacterized protein</fullName>
    </submittedName>
</protein>
<dbReference type="Proteomes" id="UP000673691">
    <property type="component" value="Unassembled WGS sequence"/>
</dbReference>
<evidence type="ECO:0000313" key="3">
    <source>
        <dbReference type="Proteomes" id="UP000673691"/>
    </source>
</evidence>
<sequence length="96" mass="10601">MQPGIPGAHSTFCGVSPLPAMIEPSDFEAYHVDWNADDVNIVPKSAAEGAQPSLSRTPVRLNVDDPDDEEVNRKLQMSPSVRPAAFWLPRTYRHSD</sequence>
<reference evidence="2 3" key="1">
    <citation type="journal article" name="Sci. Rep.">
        <title>Genome-scale phylogenetic analyses confirm Olpidium as the closest living zoosporic fungus to the non-flagellated, terrestrial fungi.</title>
        <authorList>
            <person name="Chang Y."/>
            <person name="Rochon D."/>
            <person name="Sekimoto S."/>
            <person name="Wang Y."/>
            <person name="Chovatia M."/>
            <person name="Sandor L."/>
            <person name="Salamov A."/>
            <person name="Grigoriev I.V."/>
            <person name="Stajich J.E."/>
            <person name="Spatafora J.W."/>
        </authorList>
    </citation>
    <scope>NUCLEOTIDE SEQUENCE [LARGE SCALE GENOMIC DNA]</scope>
    <source>
        <strain evidence="2">S191</strain>
    </source>
</reference>
<comment type="caution">
    <text evidence="2">The sequence shown here is derived from an EMBL/GenBank/DDBJ whole genome shotgun (WGS) entry which is preliminary data.</text>
</comment>
<gene>
    <name evidence="2" type="ORF">BJ554DRAFT_3023</name>
</gene>
<accession>A0A8H7ZPZ9</accession>